<dbReference type="SMART" id="SM00382">
    <property type="entry name" value="AAA"/>
    <property type="match status" value="1"/>
</dbReference>
<dbReference type="Gene3D" id="3.40.50.300">
    <property type="entry name" value="P-loop containing nucleotide triphosphate hydrolases"/>
    <property type="match status" value="1"/>
</dbReference>
<dbReference type="InterPro" id="IPR027417">
    <property type="entry name" value="P-loop_NTPase"/>
</dbReference>
<dbReference type="AlphaFoldDB" id="A0A1F5F4Z9"/>
<organism evidence="5 6">
    <name type="scientific">Candidatus Collierbacteria bacterium RIFOXYA2_FULL_46_10</name>
    <dbReference type="NCBI Taxonomy" id="1817726"/>
    <lineage>
        <taxon>Bacteria</taxon>
        <taxon>Candidatus Collieribacteriota</taxon>
    </lineage>
</organism>
<dbReference type="PROSITE" id="PS00211">
    <property type="entry name" value="ABC_TRANSPORTER_1"/>
    <property type="match status" value="1"/>
</dbReference>
<evidence type="ECO:0000259" key="4">
    <source>
        <dbReference type="PROSITE" id="PS50893"/>
    </source>
</evidence>
<evidence type="ECO:0000256" key="2">
    <source>
        <dbReference type="ARBA" id="ARBA00022741"/>
    </source>
</evidence>
<reference evidence="5 6" key="1">
    <citation type="journal article" date="2016" name="Nat. Commun.">
        <title>Thousands of microbial genomes shed light on interconnected biogeochemical processes in an aquifer system.</title>
        <authorList>
            <person name="Anantharaman K."/>
            <person name="Brown C.T."/>
            <person name="Hug L.A."/>
            <person name="Sharon I."/>
            <person name="Castelle C.J."/>
            <person name="Probst A.J."/>
            <person name="Thomas B.C."/>
            <person name="Singh A."/>
            <person name="Wilkins M.J."/>
            <person name="Karaoz U."/>
            <person name="Brodie E.L."/>
            <person name="Williams K.H."/>
            <person name="Hubbard S.S."/>
            <person name="Banfield J.F."/>
        </authorList>
    </citation>
    <scope>NUCLEOTIDE SEQUENCE [LARGE SCALE GENOMIC DNA]</scope>
</reference>
<dbReference type="EMBL" id="MFAK01000036">
    <property type="protein sequence ID" value="OGD74414.1"/>
    <property type="molecule type" value="Genomic_DNA"/>
</dbReference>
<dbReference type="GO" id="GO:0005524">
    <property type="term" value="F:ATP binding"/>
    <property type="evidence" value="ECO:0007669"/>
    <property type="project" value="UniProtKB-KW"/>
</dbReference>
<dbReference type="InterPro" id="IPR003439">
    <property type="entry name" value="ABC_transporter-like_ATP-bd"/>
</dbReference>
<sequence>MEELLQIVNLSVEVEGKRVIADFNLRVGKNEVVALMGKNGSGKTTLAQVLMGDRRYQISEHSKVLYRGKDLLKLDITERARLGMLVAWQNPVTIPGVSVFSVCKTSYEIGRGKIEKLTEFKKELESLAIRVGLTKKHVGRNMNEGFSGGEKKRLELLQLLLLQPSLAILDEVDSGIDAKGVEMVAEVINEMKKTGTSFLLITHNKKMLEEIEVDEIVEMK</sequence>
<comment type="similarity">
    <text evidence="1">Belongs to the ABC transporter superfamily. Ycf16 family.</text>
</comment>
<name>A0A1F5F4Z9_9BACT</name>
<dbReference type="NCBIfam" id="TIGR01978">
    <property type="entry name" value="sufC"/>
    <property type="match status" value="1"/>
</dbReference>
<feature type="domain" description="ABC transporter" evidence="4">
    <location>
        <begin position="5"/>
        <end position="220"/>
    </location>
</feature>
<dbReference type="GO" id="GO:0016887">
    <property type="term" value="F:ATP hydrolysis activity"/>
    <property type="evidence" value="ECO:0007669"/>
    <property type="project" value="InterPro"/>
</dbReference>
<dbReference type="SUPFAM" id="SSF52540">
    <property type="entry name" value="P-loop containing nucleoside triphosphate hydrolases"/>
    <property type="match status" value="1"/>
</dbReference>
<keyword evidence="2" id="KW-0547">Nucleotide-binding</keyword>
<dbReference type="Pfam" id="PF00005">
    <property type="entry name" value="ABC_tran"/>
    <property type="match status" value="1"/>
</dbReference>
<proteinExistence type="inferred from homology"/>
<keyword evidence="3" id="KW-0067">ATP-binding</keyword>
<dbReference type="PROSITE" id="PS50893">
    <property type="entry name" value="ABC_TRANSPORTER_2"/>
    <property type="match status" value="1"/>
</dbReference>
<evidence type="ECO:0000256" key="3">
    <source>
        <dbReference type="ARBA" id="ARBA00022840"/>
    </source>
</evidence>
<dbReference type="PANTHER" id="PTHR43204">
    <property type="entry name" value="ABC TRANSPORTER I FAMILY MEMBER 6, CHLOROPLASTIC"/>
    <property type="match status" value="1"/>
</dbReference>
<evidence type="ECO:0000313" key="5">
    <source>
        <dbReference type="EMBL" id="OGD74414.1"/>
    </source>
</evidence>
<dbReference type="PANTHER" id="PTHR43204:SF1">
    <property type="entry name" value="ABC TRANSPORTER I FAMILY MEMBER 6, CHLOROPLASTIC"/>
    <property type="match status" value="1"/>
</dbReference>
<protein>
    <submittedName>
        <fullName evidence="5">Fe-S cluster assembly ATPase SufC</fullName>
    </submittedName>
</protein>
<evidence type="ECO:0000256" key="1">
    <source>
        <dbReference type="ARBA" id="ARBA00006216"/>
    </source>
</evidence>
<evidence type="ECO:0000313" key="6">
    <source>
        <dbReference type="Proteomes" id="UP000176191"/>
    </source>
</evidence>
<dbReference type="InterPro" id="IPR003593">
    <property type="entry name" value="AAA+_ATPase"/>
</dbReference>
<comment type="caution">
    <text evidence="5">The sequence shown here is derived from an EMBL/GenBank/DDBJ whole genome shotgun (WGS) entry which is preliminary data.</text>
</comment>
<dbReference type="InterPro" id="IPR010230">
    <property type="entry name" value="FeS-cluster_ATPase_SufC"/>
</dbReference>
<gene>
    <name evidence="5" type="ORF">A2228_02795</name>
</gene>
<dbReference type="InterPro" id="IPR017871">
    <property type="entry name" value="ABC_transporter-like_CS"/>
</dbReference>
<accession>A0A1F5F4Z9</accession>
<dbReference type="Proteomes" id="UP000176191">
    <property type="component" value="Unassembled WGS sequence"/>
</dbReference>